<feature type="compositionally biased region" description="Low complexity" evidence="1">
    <location>
        <begin position="415"/>
        <end position="430"/>
    </location>
</feature>
<dbReference type="Proteomes" id="UP000054279">
    <property type="component" value="Unassembled WGS sequence"/>
</dbReference>
<evidence type="ECO:0000313" key="2">
    <source>
        <dbReference type="EMBL" id="KIJ24999.1"/>
    </source>
</evidence>
<proteinExistence type="predicted"/>
<dbReference type="EMBL" id="KN837441">
    <property type="protein sequence ID" value="KIJ24999.1"/>
    <property type="molecule type" value="Genomic_DNA"/>
</dbReference>
<dbReference type="AlphaFoldDB" id="A0A0C9TT33"/>
<evidence type="ECO:0000313" key="3">
    <source>
        <dbReference type="Proteomes" id="UP000054279"/>
    </source>
</evidence>
<accession>A0A0C9TT33</accession>
<reference evidence="2 3" key="1">
    <citation type="submission" date="2014-06" db="EMBL/GenBank/DDBJ databases">
        <title>Evolutionary Origins and Diversification of the Mycorrhizal Mutualists.</title>
        <authorList>
            <consortium name="DOE Joint Genome Institute"/>
            <consortium name="Mycorrhizal Genomics Consortium"/>
            <person name="Kohler A."/>
            <person name="Kuo A."/>
            <person name="Nagy L.G."/>
            <person name="Floudas D."/>
            <person name="Copeland A."/>
            <person name="Barry K.W."/>
            <person name="Cichocki N."/>
            <person name="Veneault-Fourrey C."/>
            <person name="LaButti K."/>
            <person name="Lindquist E.A."/>
            <person name="Lipzen A."/>
            <person name="Lundell T."/>
            <person name="Morin E."/>
            <person name="Murat C."/>
            <person name="Riley R."/>
            <person name="Ohm R."/>
            <person name="Sun H."/>
            <person name="Tunlid A."/>
            <person name="Henrissat B."/>
            <person name="Grigoriev I.V."/>
            <person name="Hibbett D.S."/>
            <person name="Martin F."/>
        </authorList>
    </citation>
    <scope>NUCLEOTIDE SEQUENCE [LARGE SCALE GENOMIC DNA]</scope>
    <source>
        <strain evidence="2 3">SS14</strain>
    </source>
</reference>
<dbReference type="HOGENOM" id="CLU_518920_0_0_1"/>
<feature type="region of interest" description="Disordered" evidence="1">
    <location>
        <begin position="466"/>
        <end position="525"/>
    </location>
</feature>
<gene>
    <name evidence="2" type="ORF">M422DRAFT_56156</name>
</gene>
<feature type="compositionally biased region" description="Polar residues" evidence="1">
    <location>
        <begin position="481"/>
        <end position="513"/>
    </location>
</feature>
<feature type="region of interest" description="Disordered" evidence="1">
    <location>
        <begin position="403"/>
        <end position="435"/>
    </location>
</feature>
<keyword evidence="3" id="KW-1185">Reference proteome</keyword>
<sequence>MSTPLPVAIQNALPPDVDDVAYAYGTNVPNAHDLRAIEHAITRIYSAPTSIITEEYLDSFEVYMNPQLRCYEWTQAGTNGTQLRIVRFVGLVDREIHWSKLDPYGNLEFNTQLINEDLITKFKFQFALRDISGLPSDVSRWGKFPQDTLWFLEKMRLEALNKEKGSGGLPPIIHSFVREDAETGECYIIVNTYSLVDKVAPLTTEQVGRGAIGSGIKGSPVKQVNKPPMGDLPADPADLKLIHMRDPSSQFSPLWDQARTIPINVPNVRDSRGILVSPRDYDDKLPHGQLVDVEGVLRLPGHRWDIPPRKKQSKKPEAGSRTFTFMMRKMQILPMQTNYQAILTQKMAGNAGPPPVTAPVVVDPVPVVTAGGTPVLDNGVAPVIAPVAAPVLVPITTPKTITSPALQHPSTPLHEGPVIPGTTPETITPPALQCPSTPLQEEAVIPGIVPETPVSAALTSVMSGMDIDNPEAMQGPLNDDAISTISEDGNMPGGSTSASPSKRKSNAQGTSRIKSARVSTRKGAN</sequence>
<protein>
    <submittedName>
        <fullName evidence="2">Uncharacterized protein</fullName>
    </submittedName>
</protein>
<name>A0A0C9TT33_SPHS4</name>
<dbReference type="OrthoDB" id="3266728at2759"/>
<organism evidence="2 3">
    <name type="scientific">Sphaerobolus stellatus (strain SS14)</name>
    <dbReference type="NCBI Taxonomy" id="990650"/>
    <lineage>
        <taxon>Eukaryota</taxon>
        <taxon>Fungi</taxon>
        <taxon>Dikarya</taxon>
        <taxon>Basidiomycota</taxon>
        <taxon>Agaricomycotina</taxon>
        <taxon>Agaricomycetes</taxon>
        <taxon>Phallomycetidae</taxon>
        <taxon>Geastrales</taxon>
        <taxon>Sphaerobolaceae</taxon>
        <taxon>Sphaerobolus</taxon>
    </lineage>
</organism>
<evidence type="ECO:0000256" key="1">
    <source>
        <dbReference type="SAM" id="MobiDB-lite"/>
    </source>
</evidence>